<evidence type="ECO:0000313" key="1">
    <source>
        <dbReference type="EMBL" id="KAJ8879324.1"/>
    </source>
</evidence>
<organism evidence="1 2">
    <name type="scientific">Dryococelus australis</name>
    <dbReference type="NCBI Taxonomy" id="614101"/>
    <lineage>
        <taxon>Eukaryota</taxon>
        <taxon>Metazoa</taxon>
        <taxon>Ecdysozoa</taxon>
        <taxon>Arthropoda</taxon>
        <taxon>Hexapoda</taxon>
        <taxon>Insecta</taxon>
        <taxon>Pterygota</taxon>
        <taxon>Neoptera</taxon>
        <taxon>Polyneoptera</taxon>
        <taxon>Phasmatodea</taxon>
        <taxon>Verophasmatodea</taxon>
        <taxon>Anareolatae</taxon>
        <taxon>Phasmatidae</taxon>
        <taxon>Eurycanthinae</taxon>
        <taxon>Dryococelus</taxon>
    </lineage>
</organism>
<protein>
    <submittedName>
        <fullName evidence="1">Uncharacterized protein</fullName>
    </submittedName>
</protein>
<dbReference type="EMBL" id="JARBHB010000007">
    <property type="protein sequence ID" value="KAJ8879324.1"/>
    <property type="molecule type" value="Genomic_DNA"/>
</dbReference>
<dbReference type="Proteomes" id="UP001159363">
    <property type="component" value="Chromosome 6"/>
</dbReference>
<reference evidence="1 2" key="1">
    <citation type="submission" date="2023-02" db="EMBL/GenBank/DDBJ databases">
        <title>LHISI_Scaffold_Assembly.</title>
        <authorList>
            <person name="Stuart O.P."/>
            <person name="Cleave R."/>
            <person name="Magrath M.J.L."/>
            <person name="Mikheyev A.S."/>
        </authorList>
    </citation>
    <scope>NUCLEOTIDE SEQUENCE [LARGE SCALE GENOMIC DNA]</scope>
    <source>
        <strain evidence="1">Daus_M_001</strain>
        <tissue evidence="1">Leg muscle</tissue>
    </source>
</reference>
<proteinExistence type="predicted"/>
<comment type="caution">
    <text evidence="1">The sequence shown here is derived from an EMBL/GenBank/DDBJ whole genome shotgun (WGS) entry which is preliminary data.</text>
</comment>
<evidence type="ECO:0000313" key="2">
    <source>
        <dbReference type="Proteomes" id="UP001159363"/>
    </source>
</evidence>
<sequence>MNSVEVWDRWTMHLEITCNLTAVYHFRKKRHQQRRKYWVHPLMQHQFQFGAFNTLFNKLREDDAKHMNFYRMSRETFYKLLALLCDHLKHEDTNMRNCISPPEMLAVTLRLALLSRIVRVVCKKIWMILRGIYMSAPTTIMANFPNCIGAFYGKQITMIKLQDSGSMF</sequence>
<name>A0ABQ9H4Y4_9NEOP</name>
<accession>A0ABQ9H4Y4</accession>
<keyword evidence="2" id="KW-1185">Reference proteome</keyword>
<gene>
    <name evidence="1" type="ORF">PR048_019932</name>
</gene>